<dbReference type="EMBL" id="QWZQ01000028">
    <property type="protein sequence ID" value="RRK10140.1"/>
    <property type="molecule type" value="Genomic_DNA"/>
</dbReference>
<dbReference type="GO" id="GO:0003700">
    <property type="term" value="F:DNA-binding transcription factor activity"/>
    <property type="evidence" value="ECO:0007669"/>
    <property type="project" value="TreeGrafter"/>
</dbReference>
<name>A0A426D6D0_9LACO</name>
<organism evidence="5 6">
    <name type="scientific">Lactiplantibacillus garii</name>
    <dbReference type="NCBI Taxonomy" id="2306423"/>
    <lineage>
        <taxon>Bacteria</taxon>
        <taxon>Bacillati</taxon>
        <taxon>Bacillota</taxon>
        <taxon>Bacilli</taxon>
        <taxon>Lactobacillales</taxon>
        <taxon>Lactobacillaceae</taxon>
        <taxon>Lactiplantibacillus</taxon>
    </lineage>
</organism>
<dbReference type="InterPro" id="IPR000843">
    <property type="entry name" value="HTH_LacI"/>
</dbReference>
<evidence type="ECO:0000313" key="5">
    <source>
        <dbReference type="EMBL" id="RRK10140.1"/>
    </source>
</evidence>
<proteinExistence type="predicted"/>
<dbReference type="PROSITE" id="PS00356">
    <property type="entry name" value="HTH_LACI_1"/>
    <property type="match status" value="1"/>
</dbReference>
<dbReference type="OrthoDB" id="9796186at2"/>
<dbReference type="SUPFAM" id="SSF53822">
    <property type="entry name" value="Periplasmic binding protein-like I"/>
    <property type="match status" value="1"/>
</dbReference>
<evidence type="ECO:0000259" key="4">
    <source>
        <dbReference type="PROSITE" id="PS50932"/>
    </source>
</evidence>
<sequence length="321" mass="36073">MATLNDVAKRANVSKMTVSRAINHPEQVRPELRDSILHVMAELNYQPNAAARALVSRRTRVVKLTIFEDMDTTEPYYMMLLAGISNELNQHQYALQLATSNSYEVGECDGYILTGIRQKNYAWVEQLRQPVVFFGRNQQGYDYVDTNNYQAIQDSAGYAVQTGYTNLVFVGIAVDEPFETDREQGFRDFVTQTGVGARMIRLANHCHVATDYVRQHWREFPRNTAFICASDRLAIGIEDGVILQGGRVPDDYGIIGFDGVLLNQIASKRLTTMQQPLEAMGRAAARLLLANIAHPDTESQPHAQEKIIINSRLSISESTRA</sequence>
<evidence type="ECO:0000313" key="6">
    <source>
        <dbReference type="Proteomes" id="UP000283633"/>
    </source>
</evidence>
<dbReference type="Pfam" id="PF00356">
    <property type="entry name" value="LacI"/>
    <property type="match status" value="1"/>
</dbReference>
<keyword evidence="1" id="KW-0805">Transcription regulation</keyword>
<gene>
    <name evidence="5" type="ORF">D1831_08925</name>
</gene>
<dbReference type="PANTHER" id="PTHR30146:SF154">
    <property type="entry name" value="TRANSCRIPTION REGULATOR, MEMBER OF GALR FAMILY"/>
    <property type="match status" value="1"/>
</dbReference>
<dbReference type="Pfam" id="PF13377">
    <property type="entry name" value="Peripla_BP_3"/>
    <property type="match status" value="1"/>
</dbReference>
<dbReference type="Proteomes" id="UP000283633">
    <property type="component" value="Unassembled WGS sequence"/>
</dbReference>
<dbReference type="InterPro" id="IPR010982">
    <property type="entry name" value="Lambda_DNA-bd_dom_sf"/>
</dbReference>
<keyword evidence="6" id="KW-1185">Reference proteome</keyword>
<dbReference type="Gene3D" id="3.40.50.2300">
    <property type="match status" value="2"/>
</dbReference>
<dbReference type="CDD" id="cd01392">
    <property type="entry name" value="HTH_LacI"/>
    <property type="match status" value="1"/>
</dbReference>
<dbReference type="PROSITE" id="PS50932">
    <property type="entry name" value="HTH_LACI_2"/>
    <property type="match status" value="1"/>
</dbReference>
<evidence type="ECO:0000256" key="2">
    <source>
        <dbReference type="ARBA" id="ARBA00023125"/>
    </source>
</evidence>
<keyword evidence="3" id="KW-0804">Transcription</keyword>
<keyword evidence="2" id="KW-0238">DNA-binding</keyword>
<dbReference type="AlphaFoldDB" id="A0A426D6D0"/>
<dbReference type="RefSeq" id="WP_125072585.1">
    <property type="nucleotide sequence ID" value="NZ_QWZQ01000028.1"/>
</dbReference>
<reference evidence="5 6" key="1">
    <citation type="submission" date="2018-08" db="EMBL/GenBank/DDBJ databases">
        <title>Genome Lactobacillus garii FI11369.</title>
        <authorList>
            <person name="Diaz M."/>
            <person name="Narbad A."/>
        </authorList>
    </citation>
    <scope>NUCLEOTIDE SEQUENCE [LARGE SCALE GENOMIC DNA]</scope>
    <source>
        <strain evidence="5 6">FI11369</strain>
    </source>
</reference>
<comment type="caution">
    <text evidence="5">The sequence shown here is derived from an EMBL/GenBank/DDBJ whole genome shotgun (WGS) entry which is preliminary data.</text>
</comment>
<dbReference type="GO" id="GO:0000976">
    <property type="term" value="F:transcription cis-regulatory region binding"/>
    <property type="evidence" value="ECO:0007669"/>
    <property type="project" value="TreeGrafter"/>
</dbReference>
<accession>A0A426D6D0</accession>
<protein>
    <submittedName>
        <fullName evidence="5">LacI family transcriptional regulator</fullName>
    </submittedName>
</protein>
<evidence type="ECO:0000256" key="3">
    <source>
        <dbReference type="ARBA" id="ARBA00023163"/>
    </source>
</evidence>
<dbReference type="Gene3D" id="1.10.260.40">
    <property type="entry name" value="lambda repressor-like DNA-binding domains"/>
    <property type="match status" value="1"/>
</dbReference>
<evidence type="ECO:0000256" key="1">
    <source>
        <dbReference type="ARBA" id="ARBA00023015"/>
    </source>
</evidence>
<dbReference type="InterPro" id="IPR028082">
    <property type="entry name" value="Peripla_BP_I"/>
</dbReference>
<feature type="domain" description="HTH lacI-type" evidence="4">
    <location>
        <begin position="2"/>
        <end position="56"/>
    </location>
</feature>
<dbReference type="PANTHER" id="PTHR30146">
    <property type="entry name" value="LACI-RELATED TRANSCRIPTIONAL REPRESSOR"/>
    <property type="match status" value="1"/>
</dbReference>
<dbReference type="CDD" id="cd06267">
    <property type="entry name" value="PBP1_LacI_sugar_binding-like"/>
    <property type="match status" value="1"/>
</dbReference>
<dbReference type="SUPFAM" id="SSF47413">
    <property type="entry name" value="lambda repressor-like DNA-binding domains"/>
    <property type="match status" value="1"/>
</dbReference>
<dbReference type="SMART" id="SM00354">
    <property type="entry name" value="HTH_LACI"/>
    <property type="match status" value="1"/>
</dbReference>
<dbReference type="InterPro" id="IPR046335">
    <property type="entry name" value="LacI/GalR-like_sensor"/>
</dbReference>